<evidence type="ECO:0000313" key="3">
    <source>
        <dbReference type="EMBL" id="AVO41720.1"/>
    </source>
</evidence>
<keyword evidence="2" id="KW-1133">Transmembrane helix</keyword>
<keyword evidence="2" id="KW-0472">Membrane</keyword>
<proteinExistence type="predicted"/>
<protein>
    <recommendedName>
        <fullName evidence="5">DUF2933 domain-containing protein</fullName>
    </recommendedName>
</protein>
<reference evidence="3 4" key="1">
    <citation type="submission" date="2018-03" db="EMBL/GenBank/DDBJ databases">
        <title>Genome sequencing of Simplicispira sp.</title>
        <authorList>
            <person name="Kim S.-J."/>
            <person name="Heo J."/>
            <person name="Kwon S.-W."/>
        </authorList>
    </citation>
    <scope>NUCLEOTIDE SEQUENCE [LARGE SCALE GENOMIC DNA]</scope>
    <source>
        <strain evidence="3 4">SC1-8</strain>
    </source>
</reference>
<dbReference type="Pfam" id="PF11666">
    <property type="entry name" value="DUF2933"/>
    <property type="match status" value="1"/>
</dbReference>
<evidence type="ECO:0008006" key="5">
    <source>
        <dbReference type="Google" id="ProtNLM"/>
    </source>
</evidence>
<gene>
    <name evidence="3" type="ORF">C6571_10865</name>
</gene>
<name>A0A2S0N0P8_9BURK</name>
<evidence type="ECO:0000256" key="1">
    <source>
        <dbReference type="SAM" id="MobiDB-lite"/>
    </source>
</evidence>
<keyword evidence="4" id="KW-1185">Reference proteome</keyword>
<sequence>MHSTHHEHLGNTQELSDRNSEDRLPGTHRSVRNKGIALGRPFKLALVMVALVGGFYLLREHWSHVAGNWIYLLLLACPLMHLFHGHGGHGGHAAPPADLTNKKE</sequence>
<feature type="transmembrane region" description="Helical" evidence="2">
    <location>
        <begin position="42"/>
        <end position="59"/>
    </location>
</feature>
<feature type="region of interest" description="Disordered" evidence="1">
    <location>
        <begin position="1"/>
        <end position="30"/>
    </location>
</feature>
<dbReference type="AlphaFoldDB" id="A0A2S0N0P8"/>
<organism evidence="3 4">
    <name type="scientific">Simplicispira suum</name>
    <dbReference type="NCBI Taxonomy" id="2109915"/>
    <lineage>
        <taxon>Bacteria</taxon>
        <taxon>Pseudomonadati</taxon>
        <taxon>Pseudomonadota</taxon>
        <taxon>Betaproteobacteria</taxon>
        <taxon>Burkholderiales</taxon>
        <taxon>Comamonadaceae</taxon>
        <taxon>Simplicispira</taxon>
    </lineage>
</organism>
<dbReference type="EMBL" id="CP027669">
    <property type="protein sequence ID" value="AVO41720.1"/>
    <property type="molecule type" value="Genomic_DNA"/>
</dbReference>
<feature type="compositionally biased region" description="Basic and acidic residues" evidence="1">
    <location>
        <begin position="1"/>
        <end position="25"/>
    </location>
</feature>
<evidence type="ECO:0000313" key="4">
    <source>
        <dbReference type="Proteomes" id="UP000239326"/>
    </source>
</evidence>
<dbReference type="KEGG" id="simp:C6571_10865"/>
<evidence type="ECO:0000256" key="2">
    <source>
        <dbReference type="SAM" id="Phobius"/>
    </source>
</evidence>
<dbReference type="InterPro" id="IPR021682">
    <property type="entry name" value="DUF2933"/>
</dbReference>
<keyword evidence="2" id="KW-0812">Transmembrane</keyword>
<accession>A0A2S0N0P8</accession>
<feature type="transmembrane region" description="Helical" evidence="2">
    <location>
        <begin position="65"/>
        <end position="83"/>
    </location>
</feature>
<dbReference type="Proteomes" id="UP000239326">
    <property type="component" value="Chromosome"/>
</dbReference>
<dbReference type="OrthoDB" id="5298481at2"/>